<dbReference type="SUPFAM" id="SSF56317">
    <property type="entry name" value="Carbon-nitrogen hydrolase"/>
    <property type="match status" value="1"/>
</dbReference>
<protein>
    <submittedName>
        <fullName evidence="3">Nitrilase/cyanide hydratase and apolipoprotein N-acyltransferase</fullName>
    </submittedName>
</protein>
<dbReference type="PANTHER" id="PTHR23088:SF27">
    <property type="entry name" value="DEAMINATED GLUTATHIONE AMIDASE"/>
    <property type="match status" value="1"/>
</dbReference>
<evidence type="ECO:0000313" key="4">
    <source>
        <dbReference type="Proteomes" id="UP000657075"/>
    </source>
</evidence>
<organism evidence="3 4">
    <name type="scientific">Vulcanisaeta souniana JCM 11219</name>
    <dbReference type="NCBI Taxonomy" id="1293586"/>
    <lineage>
        <taxon>Archaea</taxon>
        <taxon>Thermoproteota</taxon>
        <taxon>Thermoprotei</taxon>
        <taxon>Thermoproteales</taxon>
        <taxon>Thermoproteaceae</taxon>
        <taxon>Vulcanisaeta</taxon>
    </lineage>
</organism>
<dbReference type="EMBL" id="BMNM01000008">
    <property type="protein sequence ID" value="GGI81655.1"/>
    <property type="molecule type" value="Genomic_DNA"/>
</dbReference>
<reference evidence="3" key="2">
    <citation type="submission" date="2020-09" db="EMBL/GenBank/DDBJ databases">
        <authorList>
            <person name="Sun Q."/>
            <person name="Ohkuma M."/>
        </authorList>
    </citation>
    <scope>NUCLEOTIDE SEQUENCE</scope>
    <source>
        <strain evidence="3">JCM 11219</strain>
    </source>
</reference>
<keyword evidence="5" id="KW-1185">Reference proteome</keyword>
<name>A0A830E4J1_9CREN</name>
<dbReference type="Gene3D" id="3.60.110.10">
    <property type="entry name" value="Carbon-nitrogen hydrolase"/>
    <property type="match status" value="1"/>
</dbReference>
<evidence type="ECO:0000259" key="1">
    <source>
        <dbReference type="PROSITE" id="PS50263"/>
    </source>
</evidence>
<dbReference type="RefSeq" id="WP_188603643.1">
    <property type="nucleotide sequence ID" value="NZ_AP026830.1"/>
</dbReference>
<dbReference type="AlphaFoldDB" id="A0A830E4J1"/>
<sequence>MSELRVTIAQIRRFGNYRDGVTWLNSNARELSTDLIILPENWVGIKVLSEDEFNDYIGLLKDLARGINALIIGGAAYVNTDGKNTSICPMVNGRGLINYSEKIYPSKATGERMEISAGRRLGIVELGNWRIGCIICVDAVYPELVRRIAMHGADLITNPSSISADRAQLWRSLGLIRAFENSTYFASAMGTGYRYPDGRDVLGGGFVASPNGELTLSIELGAEGLFTTVLNRYELEYARARRGYINDLRDSSLINSIVLEIVRA</sequence>
<reference evidence="3" key="1">
    <citation type="journal article" date="2014" name="Int. J. Syst. Evol. Microbiol.">
        <title>Complete genome sequence of Corynebacterium casei LMG S-19264T (=DSM 44701T), isolated from a smear-ripened cheese.</title>
        <authorList>
            <consortium name="US DOE Joint Genome Institute (JGI-PGF)"/>
            <person name="Walter F."/>
            <person name="Albersmeier A."/>
            <person name="Kalinowski J."/>
            <person name="Ruckert C."/>
        </authorList>
    </citation>
    <scope>NUCLEOTIDE SEQUENCE</scope>
    <source>
        <strain evidence="3">JCM 11219</strain>
    </source>
</reference>
<dbReference type="Proteomes" id="UP000657075">
    <property type="component" value="Unassembled WGS sequence"/>
</dbReference>
<evidence type="ECO:0000313" key="2">
    <source>
        <dbReference type="EMBL" id="BDR92850.1"/>
    </source>
</evidence>
<dbReference type="Proteomes" id="UP001060771">
    <property type="component" value="Chromosome"/>
</dbReference>
<dbReference type="EMBL" id="AP026830">
    <property type="protein sequence ID" value="BDR92850.1"/>
    <property type="molecule type" value="Genomic_DNA"/>
</dbReference>
<evidence type="ECO:0000313" key="3">
    <source>
        <dbReference type="EMBL" id="GGI81655.1"/>
    </source>
</evidence>
<dbReference type="InterPro" id="IPR003010">
    <property type="entry name" value="C-N_Hydrolase"/>
</dbReference>
<dbReference type="OrthoDB" id="41015at2157"/>
<dbReference type="GeneID" id="76207482"/>
<dbReference type="PANTHER" id="PTHR23088">
    <property type="entry name" value="NITRILASE-RELATED"/>
    <property type="match status" value="1"/>
</dbReference>
<dbReference type="CDD" id="cd07197">
    <property type="entry name" value="nitrilase"/>
    <property type="match status" value="1"/>
</dbReference>
<dbReference type="PROSITE" id="PS50263">
    <property type="entry name" value="CN_HYDROLASE"/>
    <property type="match status" value="1"/>
</dbReference>
<dbReference type="Pfam" id="PF00795">
    <property type="entry name" value="CN_hydrolase"/>
    <property type="match status" value="1"/>
</dbReference>
<gene>
    <name evidence="3" type="ORF">GCM10007112_17960</name>
    <name evidence="2" type="ORF">Vsou_19430</name>
</gene>
<reference evidence="5" key="3">
    <citation type="submission" date="2022-09" db="EMBL/GenBank/DDBJ databases">
        <title>Complete genome sequence of Vulcanisaeta souniana.</title>
        <authorList>
            <person name="Kato S."/>
            <person name="Itoh T."/>
            <person name="Ohkuma M."/>
        </authorList>
    </citation>
    <scope>NUCLEOTIDE SEQUENCE [LARGE SCALE GENOMIC DNA]</scope>
    <source>
        <strain evidence="5">JCM 11219</strain>
    </source>
</reference>
<accession>A0A830E4J1</accession>
<proteinExistence type="predicted"/>
<dbReference type="InterPro" id="IPR036526">
    <property type="entry name" value="C-N_Hydrolase_sf"/>
</dbReference>
<reference evidence="2" key="4">
    <citation type="journal article" date="2023" name="Microbiol. Resour. Announc.">
        <title>Complete Genome Sequence of Vulcanisaeta souniana Strain IC-059, a Hyperthermophilic Archaeon Isolated from Hot Spring Water in Japan.</title>
        <authorList>
            <person name="Kato S."/>
            <person name="Itoh T."/>
            <person name="Wu L."/>
            <person name="Ma J."/>
            <person name="Ohkuma M."/>
        </authorList>
    </citation>
    <scope>NUCLEOTIDE SEQUENCE</scope>
    <source>
        <strain evidence="2">JCM 11219</strain>
    </source>
</reference>
<feature type="domain" description="CN hydrolase" evidence="1">
    <location>
        <begin position="4"/>
        <end position="237"/>
    </location>
</feature>
<evidence type="ECO:0000313" key="5">
    <source>
        <dbReference type="Proteomes" id="UP001060771"/>
    </source>
</evidence>